<evidence type="ECO:0000313" key="1">
    <source>
        <dbReference type="EMBL" id="GAA3926448.1"/>
    </source>
</evidence>
<accession>A0ABP7MMJ7</accession>
<proteinExistence type="predicted"/>
<dbReference type="Pfam" id="PF17957">
    <property type="entry name" value="Big_7"/>
    <property type="match status" value="2"/>
</dbReference>
<protein>
    <recommendedName>
        <fullName evidence="3">CBM6 domain-containing protein</fullName>
    </recommendedName>
</protein>
<gene>
    <name evidence="1" type="ORF">GCM10022406_10400</name>
</gene>
<dbReference type="InterPro" id="IPR013783">
    <property type="entry name" value="Ig-like_fold"/>
</dbReference>
<reference evidence="2" key="1">
    <citation type="journal article" date="2019" name="Int. J. Syst. Evol. Microbiol.">
        <title>The Global Catalogue of Microorganisms (GCM) 10K type strain sequencing project: providing services to taxonomists for standard genome sequencing and annotation.</title>
        <authorList>
            <consortium name="The Broad Institute Genomics Platform"/>
            <consortium name="The Broad Institute Genome Sequencing Center for Infectious Disease"/>
            <person name="Wu L."/>
            <person name="Ma J."/>
        </authorList>
    </citation>
    <scope>NUCLEOTIDE SEQUENCE [LARGE SCALE GENOMIC DNA]</scope>
    <source>
        <strain evidence="2">JCM 17214</strain>
    </source>
</reference>
<keyword evidence="2" id="KW-1185">Reference proteome</keyword>
<sequence>MLFFLVSFFGPRQGRAQAPNITYAAPLVITQGGTYTGNYRSLDSNVPVIKIETTQPVIIENCVLAGAGDLIQAKMGANYNLVVRNNKAYGLTPSLDNTRRGRFVEVNGGISVRIENNYVEHVSGIAIYLWNGNGTPSQTLTVTRNVVRNVDGRYRNGGGTFANFLGLIGVRNLANMEVAWNQVVNEPNNSKAEDNINFYNSGGTQASPAKLHDNYIQGAYPFPANSAVYSGAGITIDGDGNSPTLTSAFINGYNNQLVSTCAALNIAAGHDNHFYNNRSVTSGYLPDGTKLVANYAGMGLWNAYQQPSTVFYGNSFDNNLIGFVHWGGTTPYPNRQDTSPGNCSPCTNSTHMPNPVTLQNEQAEWTYWLNKLQQNNIVIGNGGSGPAPNAAPTVSLTAPANNLSVAANTALTLTATAADADGTVAKVEFFNGTTKLGEDLSAPYQLSYTAAATGTLSLTARATDNAGAATSSAATSVTVTGTTTVGTPPATPANATFFRALNVNGGAVTVDGKAWEAASGAANVQIAGTPFADQNATLNPTTDASRASMIRSSVYGPTTSAAIGGVSAGTYIVYLYVWEDNNAQDFTVTLEGQTVQTGHNSGAAGRWDRLGPFTANVSDGTINVSTAGGDANLSGVEIWKQNTVANPNTAPTVSLTAPTANASVPVSTVLTLTATAADADGTVAKVEFFNGTTKLGEDLSAPYQLSYTAAATGTLSLTARATDNTGAATSSAATSVTVTPATPPATTATFYRAIDIDGSPVQLDGNSWQGRNAQGYTVNGTGFANQGINLTPATTTARAQMIRSSVYTNALNFRMTAVPNGTYDVYVYIWEDNNPEIISLAVNGQAVQTNLNTGTAGSWKKLGPYAANVTGGAISITSTGGTINFSGVEIWRRSTSTTFSPAAPATPTTLKSTASLAPSSYPVAQQQALATAGLRAEVIQVALSGRPGASVLSSSLAAEKDAWRRSLTLTQQPISTGFDLRLASRPAMPRG</sequence>
<organism evidence="1 2">
    <name type="scientific">Hymenobacter algoricola</name>
    <dbReference type="NCBI Taxonomy" id="486267"/>
    <lineage>
        <taxon>Bacteria</taxon>
        <taxon>Pseudomonadati</taxon>
        <taxon>Bacteroidota</taxon>
        <taxon>Cytophagia</taxon>
        <taxon>Cytophagales</taxon>
        <taxon>Hymenobacteraceae</taxon>
        <taxon>Hymenobacter</taxon>
    </lineage>
</organism>
<evidence type="ECO:0008006" key="3">
    <source>
        <dbReference type="Google" id="ProtNLM"/>
    </source>
</evidence>
<name>A0ABP7MMJ7_9BACT</name>
<dbReference type="EMBL" id="BAABDH010000017">
    <property type="protein sequence ID" value="GAA3926448.1"/>
    <property type="molecule type" value="Genomic_DNA"/>
</dbReference>
<comment type="caution">
    <text evidence="1">The sequence shown here is derived from an EMBL/GenBank/DDBJ whole genome shotgun (WGS) entry which is preliminary data.</text>
</comment>
<dbReference type="Proteomes" id="UP001499909">
    <property type="component" value="Unassembled WGS sequence"/>
</dbReference>
<dbReference type="RefSeq" id="WP_345111033.1">
    <property type="nucleotide sequence ID" value="NZ_BAABDH010000017.1"/>
</dbReference>
<dbReference type="Gene3D" id="2.60.40.10">
    <property type="entry name" value="Immunoglobulins"/>
    <property type="match status" value="2"/>
</dbReference>
<dbReference type="SUPFAM" id="SSF51126">
    <property type="entry name" value="Pectin lyase-like"/>
    <property type="match status" value="1"/>
</dbReference>
<evidence type="ECO:0000313" key="2">
    <source>
        <dbReference type="Proteomes" id="UP001499909"/>
    </source>
</evidence>
<dbReference type="InterPro" id="IPR011050">
    <property type="entry name" value="Pectin_lyase_fold/virulence"/>
</dbReference>